<dbReference type="AlphaFoldDB" id="A0A8K1D7K4"/>
<organism evidence="2 3">
    <name type="scientific">Zosterops borbonicus</name>
    <dbReference type="NCBI Taxonomy" id="364589"/>
    <lineage>
        <taxon>Eukaryota</taxon>
        <taxon>Metazoa</taxon>
        <taxon>Chordata</taxon>
        <taxon>Craniata</taxon>
        <taxon>Vertebrata</taxon>
        <taxon>Euteleostomi</taxon>
        <taxon>Archelosauria</taxon>
        <taxon>Archosauria</taxon>
        <taxon>Dinosauria</taxon>
        <taxon>Saurischia</taxon>
        <taxon>Theropoda</taxon>
        <taxon>Coelurosauria</taxon>
        <taxon>Aves</taxon>
        <taxon>Neognathae</taxon>
        <taxon>Neoaves</taxon>
        <taxon>Telluraves</taxon>
        <taxon>Australaves</taxon>
        <taxon>Passeriformes</taxon>
        <taxon>Sylvioidea</taxon>
        <taxon>Zosteropidae</taxon>
        <taxon>Zosterops</taxon>
    </lineage>
</organism>
<dbReference type="Proteomes" id="UP000796761">
    <property type="component" value="Unassembled WGS sequence"/>
</dbReference>
<evidence type="ECO:0000256" key="1">
    <source>
        <dbReference type="SAM" id="MobiDB-lite"/>
    </source>
</evidence>
<name>A0A8K1D7K4_9PASS</name>
<keyword evidence="3" id="KW-1185">Reference proteome</keyword>
<dbReference type="OrthoDB" id="10612423at2759"/>
<evidence type="ECO:0000313" key="3">
    <source>
        <dbReference type="Proteomes" id="UP000796761"/>
    </source>
</evidence>
<feature type="compositionally biased region" description="Basic and acidic residues" evidence="1">
    <location>
        <begin position="63"/>
        <end position="80"/>
    </location>
</feature>
<evidence type="ECO:0000313" key="2">
    <source>
        <dbReference type="EMBL" id="TRZ06567.1"/>
    </source>
</evidence>
<reference evidence="2" key="1">
    <citation type="submission" date="2019-04" db="EMBL/GenBank/DDBJ databases">
        <title>Genome assembly of Zosterops borbonicus 15179.</title>
        <authorList>
            <person name="Leroy T."/>
            <person name="Anselmetti Y."/>
            <person name="Tilak M.-K."/>
            <person name="Nabholz B."/>
        </authorList>
    </citation>
    <scope>NUCLEOTIDE SEQUENCE</scope>
    <source>
        <strain evidence="2">HGM_15179</strain>
        <tissue evidence="2">Muscle</tissue>
    </source>
</reference>
<feature type="region of interest" description="Disordered" evidence="1">
    <location>
        <begin position="1"/>
        <end position="80"/>
    </location>
</feature>
<sequence length="148" mass="16799">MENPEDGESRRWKRQEMKIQKMENSEDGESRKWGIQEMGNPGDGRDRSWRIQEMGIQEMENPGDARDGNPGDGESRRCRRWESRRWGIQESPTCSTGSLALRWEPLGSAGVVKGEVFLQERSSLSRLCGSASWPQMTHSSCLSGFYAA</sequence>
<gene>
    <name evidence="2" type="ORF">HGM15179_020541</name>
</gene>
<feature type="compositionally biased region" description="Basic and acidic residues" evidence="1">
    <location>
        <begin position="7"/>
        <end position="34"/>
    </location>
</feature>
<dbReference type="EMBL" id="SWJQ01002393">
    <property type="protein sequence ID" value="TRZ06567.1"/>
    <property type="molecule type" value="Genomic_DNA"/>
</dbReference>
<proteinExistence type="predicted"/>
<comment type="caution">
    <text evidence="2">The sequence shown here is derived from an EMBL/GenBank/DDBJ whole genome shotgun (WGS) entry which is preliminary data.</text>
</comment>
<protein>
    <submittedName>
        <fullName evidence="2">Uncharacterized protein</fullName>
    </submittedName>
</protein>
<accession>A0A8K1D7K4</accession>